<accession>A0A8X6N278</accession>
<organism evidence="2 3">
    <name type="scientific">Nephila pilipes</name>
    <name type="common">Giant wood spider</name>
    <name type="synonym">Nephila maculata</name>
    <dbReference type="NCBI Taxonomy" id="299642"/>
    <lineage>
        <taxon>Eukaryota</taxon>
        <taxon>Metazoa</taxon>
        <taxon>Ecdysozoa</taxon>
        <taxon>Arthropoda</taxon>
        <taxon>Chelicerata</taxon>
        <taxon>Arachnida</taxon>
        <taxon>Araneae</taxon>
        <taxon>Araneomorphae</taxon>
        <taxon>Entelegynae</taxon>
        <taxon>Araneoidea</taxon>
        <taxon>Nephilidae</taxon>
        <taxon>Nephila</taxon>
    </lineage>
</organism>
<reference evidence="2" key="1">
    <citation type="submission" date="2020-08" db="EMBL/GenBank/DDBJ databases">
        <title>Multicomponent nature underlies the extraordinary mechanical properties of spider dragline silk.</title>
        <authorList>
            <person name="Kono N."/>
            <person name="Nakamura H."/>
            <person name="Mori M."/>
            <person name="Yoshida Y."/>
            <person name="Ohtoshi R."/>
            <person name="Malay A.D."/>
            <person name="Moran D.A.P."/>
            <person name="Tomita M."/>
            <person name="Numata K."/>
            <person name="Arakawa K."/>
        </authorList>
    </citation>
    <scope>NUCLEOTIDE SEQUENCE</scope>
</reference>
<dbReference type="Pfam" id="PF23055">
    <property type="entry name" value="DUF7041"/>
    <property type="match status" value="1"/>
</dbReference>
<evidence type="ECO:0000259" key="1">
    <source>
        <dbReference type="Pfam" id="PF23055"/>
    </source>
</evidence>
<comment type="caution">
    <text evidence="2">The sequence shown here is derived from an EMBL/GenBank/DDBJ whole genome shotgun (WGS) entry which is preliminary data.</text>
</comment>
<proteinExistence type="predicted"/>
<protein>
    <recommendedName>
        <fullName evidence="1">DUF7041 domain-containing protein</fullName>
    </recommendedName>
</protein>
<dbReference type="OrthoDB" id="6415545at2759"/>
<dbReference type="InterPro" id="IPR055469">
    <property type="entry name" value="DUF7041"/>
</dbReference>
<evidence type="ECO:0000313" key="3">
    <source>
        <dbReference type="Proteomes" id="UP000887013"/>
    </source>
</evidence>
<keyword evidence="3" id="KW-1185">Reference proteome</keyword>
<name>A0A8X6N278_NEPPI</name>
<sequence>MAEVTAVKIRPYNFSDPQLRFTTVVISRPTQEDQQPRRANELLHSVYRSRLRTCAENLIILFCTCYQKAAAIVRDINIIPDEMDPYSAIKTQLIQRTGESSQQEIRKLLTGE</sequence>
<dbReference type="EMBL" id="BMAW01053160">
    <property type="protein sequence ID" value="GFS89588.1"/>
    <property type="molecule type" value="Genomic_DNA"/>
</dbReference>
<dbReference type="AlphaFoldDB" id="A0A8X6N278"/>
<gene>
    <name evidence="2" type="ORF">NPIL_315521</name>
</gene>
<dbReference type="Proteomes" id="UP000887013">
    <property type="component" value="Unassembled WGS sequence"/>
</dbReference>
<feature type="domain" description="DUF7041" evidence="1">
    <location>
        <begin position="67"/>
        <end position="110"/>
    </location>
</feature>
<evidence type="ECO:0000313" key="2">
    <source>
        <dbReference type="EMBL" id="GFS89588.1"/>
    </source>
</evidence>